<evidence type="ECO:0000313" key="1">
    <source>
        <dbReference type="EMBL" id="SFH37862.1"/>
    </source>
</evidence>
<keyword evidence="2" id="KW-1185">Reference proteome</keyword>
<dbReference type="RefSeq" id="WP_090996489.1">
    <property type="nucleotide sequence ID" value="NZ_FOPP01000010.1"/>
</dbReference>
<proteinExistence type="predicted"/>
<protein>
    <submittedName>
        <fullName evidence="1">Uncharacterized protein</fullName>
    </submittedName>
</protein>
<dbReference type="AlphaFoldDB" id="A0A1I2ZJ36"/>
<gene>
    <name evidence="1" type="ORF">SAMN04489864_11070</name>
</gene>
<dbReference type="OrthoDB" id="660922at2"/>
<dbReference type="EMBL" id="FOPP01000010">
    <property type="protein sequence ID" value="SFH37862.1"/>
    <property type="molecule type" value="Genomic_DNA"/>
</dbReference>
<reference evidence="1 2" key="1">
    <citation type="submission" date="2016-10" db="EMBL/GenBank/DDBJ databases">
        <authorList>
            <person name="de Groot N.N."/>
        </authorList>
    </citation>
    <scope>NUCLEOTIDE SEQUENCE [LARGE SCALE GENOMIC DNA]</scope>
    <source>
        <strain evidence="1 2">DSM 18684</strain>
    </source>
</reference>
<organism evidence="1 2">
    <name type="scientific">Pedobacter insulae</name>
    <dbReference type="NCBI Taxonomy" id="414048"/>
    <lineage>
        <taxon>Bacteria</taxon>
        <taxon>Pseudomonadati</taxon>
        <taxon>Bacteroidota</taxon>
        <taxon>Sphingobacteriia</taxon>
        <taxon>Sphingobacteriales</taxon>
        <taxon>Sphingobacteriaceae</taxon>
        <taxon>Pedobacter</taxon>
    </lineage>
</organism>
<dbReference type="Proteomes" id="UP000199666">
    <property type="component" value="Unassembled WGS sequence"/>
</dbReference>
<accession>A0A1I2ZJ36</accession>
<name>A0A1I2ZJ36_9SPHI</name>
<sequence length="142" mass="16890">MKTALRTKLHQYIVDHNPELLLSLQEDFKVSNYINDKIEVVMPKVRQWLADGVQLHETQQRALKEMTSELRPSKYLFLNRILEEEFKDDFEKFTEAGVLTYELVNLIEVCRDTFTAFRFSEQNEDNRLLRYAIIADIANYLN</sequence>
<dbReference type="STRING" id="414048.SAMN04489864_11070"/>
<evidence type="ECO:0000313" key="2">
    <source>
        <dbReference type="Proteomes" id="UP000199666"/>
    </source>
</evidence>